<dbReference type="AlphaFoldDB" id="A0A0P7X4Y5"/>
<dbReference type="InterPro" id="IPR045944">
    <property type="entry name" value="DUF6364"/>
</dbReference>
<dbReference type="Proteomes" id="UP000050497">
    <property type="component" value="Unassembled WGS sequence"/>
</dbReference>
<protein>
    <submittedName>
        <fullName evidence="1">Uncharacterized protein</fullName>
    </submittedName>
</protein>
<evidence type="ECO:0000313" key="1">
    <source>
        <dbReference type="EMBL" id="KPQ09959.1"/>
    </source>
</evidence>
<dbReference type="SUPFAM" id="SSF47598">
    <property type="entry name" value="Ribbon-helix-helix"/>
    <property type="match status" value="1"/>
</dbReference>
<dbReference type="STRING" id="1653334.GA0071312_1778"/>
<gene>
    <name evidence="2" type="ORF">GA0071312_1778</name>
    <name evidence="1" type="ORF">HLUCCO17_12700</name>
</gene>
<dbReference type="Pfam" id="PF19891">
    <property type="entry name" value="DUF6364"/>
    <property type="match status" value="1"/>
</dbReference>
<evidence type="ECO:0000313" key="3">
    <source>
        <dbReference type="Proteomes" id="UP000050497"/>
    </source>
</evidence>
<dbReference type="GO" id="GO:0006355">
    <property type="term" value="P:regulation of DNA-templated transcription"/>
    <property type="evidence" value="ECO:0007669"/>
    <property type="project" value="InterPro"/>
</dbReference>
<accession>A0A0P7X4Y5</accession>
<dbReference type="RefSeq" id="WP_074444668.1">
    <property type="nucleotide sequence ID" value="NZ_FMBM01000002.1"/>
</dbReference>
<comment type="caution">
    <text evidence="1">The sequence shown here is derived from an EMBL/GenBank/DDBJ whole genome shotgun (WGS) entry which is preliminary data.</text>
</comment>
<dbReference type="InterPro" id="IPR010985">
    <property type="entry name" value="Ribbon_hlx_hlx"/>
</dbReference>
<dbReference type="OrthoDB" id="7365000at2"/>
<name>A0A0P7X4Y5_9HYPH</name>
<reference evidence="2 4" key="2">
    <citation type="submission" date="2016-08" db="EMBL/GenBank/DDBJ databases">
        <authorList>
            <person name="Varghese N."/>
            <person name="Submissions Spin"/>
        </authorList>
    </citation>
    <scope>NUCLEOTIDE SEQUENCE [LARGE SCALE GENOMIC DNA]</scope>
    <source>
        <strain evidence="2 4">HL-109</strain>
    </source>
</reference>
<evidence type="ECO:0000313" key="2">
    <source>
        <dbReference type="EMBL" id="SCC80850.1"/>
    </source>
</evidence>
<proteinExistence type="predicted"/>
<keyword evidence="4" id="KW-1185">Reference proteome</keyword>
<organism evidence="1 3">
    <name type="scientific">Saliniramus fredricksonii</name>
    <dbReference type="NCBI Taxonomy" id="1653334"/>
    <lineage>
        <taxon>Bacteria</taxon>
        <taxon>Pseudomonadati</taxon>
        <taxon>Pseudomonadota</taxon>
        <taxon>Alphaproteobacteria</taxon>
        <taxon>Hyphomicrobiales</taxon>
        <taxon>Salinarimonadaceae</taxon>
        <taxon>Saliniramus</taxon>
    </lineage>
</organism>
<dbReference type="EMBL" id="FMBM01000002">
    <property type="protein sequence ID" value="SCC80850.1"/>
    <property type="molecule type" value="Genomic_DNA"/>
</dbReference>
<dbReference type="EMBL" id="LJSX01000020">
    <property type="protein sequence ID" value="KPQ09959.1"/>
    <property type="molecule type" value="Genomic_DNA"/>
</dbReference>
<sequence>MKNITLAIDEKLLEEVRIYAARQQTSVNALVRAHLETLVRGQERAQSAIADLKRLSESSEARLGPDFRFDREDSHAR</sequence>
<dbReference type="Proteomes" id="UP000182800">
    <property type="component" value="Unassembled WGS sequence"/>
</dbReference>
<reference evidence="1 3" key="1">
    <citation type="submission" date="2015-09" db="EMBL/GenBank/DDBJ databases">
        <title>Identification and resolution of microdiversity through metagenomic sequencing of parallel consortia.</title>
        <authorList>
            <person name="Nelson W.C."/>
            <person name="Romine M.F."/>
            <person name="Lindemann S.R."/>
        </authorList>
    </citation>
    <scope>NUCLEOTIDE SEQUENCE [LARGE SCALE GENOMIC DNA]</scope>
    <source>
        <strain evidence="1">HL-109</strain>
    </source>
</reference>
<evidence type="ECO:0000313" key="4">
    <source>
        <dbReference type="Proteomes" id="UP000182800"/>
    </source>
</evidence>